<dbReference type="EMBL" id="CAJVPI010006619">
    <property type="protein sequence ID" value="CAG8679545.1"/>
    <property type="molecule type" value="Genomic_DNA"/>
</dbReference>
<dbReference type="InterPro" id="IPR002156">
    <property type="entry name" value="RNaseH_domain"/>
</dbReference>
<gene>
    <name evidence="2" type="ORF">PBRASI_LOCUS11729</name>
</gene>
<accession>A0A9N9ELQ9</accession>
<name>A0A9N9ELQ9_9GLOM</name>
<protein>
    <submittedName>
        <fullName evidence="2">9133_t:CDS:1</fullName>
    </submittedName>
</protein>
<reference evidence="2" key="1">
    <citation type="submission" date="2021-06" db="EMBL/GenBank/DDBJ databases">
        <authorList>
            <person name="Kallberg Y."/>
            <person name="Tangrot J."/>
            <person name="Rosling A."/>
        </authorList>
    </citation>
    <scope>NUCLEOTIDE SEQUENCE</scope>
    <source>
        <strain evidence="2">BR232B</strain>
    </source>
</reference>
<proteinExistence type="predicted"/>
<dbReference type="InterPro" id="IPR036397">
    <property type="entry name" value="RNaseH_sf"/>
</dbReference>
<feature type="non-terminal residue" evidence="2">
    <location>
        <position position="160"/>
    </location>
</feature>
<evidence type="ECO:0000259" key="1">
    <source>
        <dbReference type="PROSITE" id="PS50879"/>
    </source>
</evidence>
<dbReference type="OrthoDB" id="2309203at2759"/>
<dbReference type="PROSITE" id="PS50879">
    <property type="entry name" value="RNASE_H_1"/>
    <property type="match status" value="1"/>
</dbReference>
<organism evidence="2 3">
    <name type="scientific">Paraglomus brasilianum</name>
    <dbReference type="NCBI Taxonomy" id="144538"/>
    <lineage>
        <taxon>Eukaryota</taxon>
        <taxon>Fungi</taxon>
        <taxon>Fungi incertae sedis</taxon>
        <taxon>Mucoromycota</taxon>
        <taxon>Glomeromycotina</taxon>
        <taxon>Glomeromycetes</taxon>
        <taxon>Paraglomerales</taxon>
        <taxon>Paraglomeraceae</taxon>
        <taxon>Paraglomus</taxon>
    </lineage>
</organism>
<dbReference type="Proteomes" id="UP000789739">
    <property type="component" value="Unassembled WGS sequence"/>
</dbReference>
<keyword evidence="3" id="KW-1185">Reference proteome</keyword>
<sequence length="160" mass="19138">MKIQDLLRIKQIKLELIKVKNHDNNRWNNRADVLVKKGARQSTMVDIIPETNDWLTCNLSWKNYVVKMRIRSFIKRIQNTQLGAEWKASGTYKSLKREEDSKELFHWQLFWSHLKELSGVKCNSIARGKRLAFWLKVLCDELPLLQELDRRRPEIYKDIS</sequence>
<dbReference type="AlphaFoldDB" id="A0A9N9ELQ9"/>
<dbReference type="Gene3D" id="3.30.420.10">
    <property type="entry name" value="Ribonuclease H-like superfamily/Ribonuclease H"/>
    <property type="match status" value="1"/>
</dbReference>
<comment type="caution">
    <text evidence="2">The sequence shown here is derived from an EMBL/GenBank/DDBJ whole genome shotgun (WGS) entry which is preliminary data.</text>
</comment>
<dbReference type="GO" id="GO:0004523">
    <property type="term" value="F:RNA-DNA hybrid ribonuclease activity"/>
    <property type="evidence" value="ECO:0007669"/>
    <property type="project" value="InterPro"/>
</dbReference>
<evidence type="ECO:0000313" key="2">
    <source>
        <dbReference type="EMBL" id="CAG8679545.1"/>
    </source>
</evidence>
<evidence type="ECO:0000313" key="3">
    <source>
        <dbReference type="Proteomes" id="UP000789739"/>
    </source>
</evidence>
<dbReference type="GO" id="GO:0003676">
    <property type="term" value="F:nucleic acid binding"/>
    <property type="evidence" value="ECO:0007669"/>
    <property type="project" value="InterPro"/>
</dbReference>
<feature type="domain" description="RNase H type-1" evidence="1">
    <location>
        <begin position="1"/>
        <end position="40"/>
    </location>
</feature>